<dbReference type="AlphaFoldDB" id="A0A290HKG6"/>
<gene>
    <name evidence="1" type="ORF">SJPD1_0054</name>
</gene>
<reference evidence="2" key="1">
    <citation type="submission" date="2017-09" db="EMBL/GenBank/DDBJ databases">
        <title>The complete genome of Sulfurospirillum sp. JPD-1.</title>
        <authorList>
            <person name="Goris T."/>
        </authorList>
    </citation>
    <scope>NUCLEOTIDE SEQUENCE [LARGE SCALE GENOMIC DNA]</scope>
    <source>
        <strain evidence="2">JPD-1</strain>
    </source>
</reference>
<dbReference type="Proteomes" id="UP000217349">
    <property type="component" value="Chromosome"/>
</dbReference>
<dbReference type="EMBL" id="CP023275">
    <property type="protein sequence ID" value="ATB68188.1"/>
    <property type="molecule type" value="Genomic_DNA"/>
</dbReference>
<evidence type="ECO:0000313" key="2">
    <source>
        <dbReference type="Proteomes" id="UP000217349"/>
    </source>
</evidence>
<organism evidence="1 2">
    <name type="scientific">Sulfurospirillum diekertiae</name>
    <dbReference type="NCBI Taxonomy" id="1854492"/>
    <lineage>
        <taxon>Bacteria</taxon>
        <taxon>Pseudomonadati</taxon>
        <taxon>Campylobacterota</taxon>
        <taxon>Epsilonproteobacteria</taxon>
        <taxon>Campylobacterales</taxon>
        <taxon>Sulfurospirillaceae</taxon>
        <taxon>Sulfurospirillum</taxon>
    </lineage>
</organism>
<sequence length="79" mass="9059">MLDCPLCSWPLKAGEKMVYCYDDSCGFHIDYTQEDLLRDITKKEVEYLLIGKMIDGLISLDLDAPNFIASKVTKLESYM</sequence>
<protein>
    <submittedName>
        <fullName evidence="1">Uncharacterized protein</fullName>
    </submittedName>
</protein>
<name>A0A290HKG6_9BACT</name>
<accession>A0A290HKG6</accession>
<dbReference type="KEGG" id="sulj:SJPD1_0054"/>
<evidence type="ECO:0000313" key="1">
    <source>
        <dbReference type="EMBL" id="ATB68188.1"/>
    </source>
</evidence>
<proteinExistence type="predicted"/>